<accession>A0ABS6V4I7</accession>
<dbReference type="Proteomes" id="UP000698028">
    <property type="component" value="Unassembled WGS sequence"/>
</dbReference>
<dbReference type="InterPro" id="IPR033907">
    <property type="entry name" value="Endolysin_autolysin"/>
</dbReference>
<reference evidence="2 3" key="1">
    <citation type="submission" date="2021-07" db="EMBL/GenBank/DDBJ databases">
        <title>The draft genome sequence of Sphingomicrobium sp. B8.</title>
        <authorList>
            <person name="Mu L."/>
        </authorList>
    </citation>
    <scope>NUCLEOTIDE SEQUENCE [LARGE SCALE GENOMIC DNA]</scope>
    <source>
        <strain evidence="2 3">B8</strain>
    </source>
</reference>
<evidence type="ECO:0000313" key="2">
    <source>
        <dbReference type="EMBL" id="MBW0144466.1"/>
    </source>
</evidence>
<name>A0ABS6V4I7_9SPHN</name>
<keyword evidence="1" id="KW-0929">Antimicrobial</keyword>
<dbReference type="EMBL" id="JAHVAH010000001">
    <property type="protein sequence ID" value="MBW0144466.1"/>
    <property type="molecule type" value="Genomic_DNA"/>
</dbReference>
<dbReference type="PANTHER" id="PTHR38107:SF3">
    <property type="entry name" value="LYSOZYME RRRD-RELATED"/>
    <property type="match status" value="1"/>
</dbReference>
<proteinExistence type="inferred from homology"/>
<comment type="catalytic activity">
    <reaction evidence="1">
        <text>Hydrolysis of (1-&gt;4)-beta-linkages between N-acetylmuramic acid and N-acetyl-D-glucosamine residues in a peptidoglycan and between N-acetyl-D-glucosamine residues in chitodextrins.</text>
        <dbReference type="EC" id="3.2.1.17"/>
    </reaction>
</comment>
<keyword evidence="1" id="KW-0081">Bacteriolytic enzyme</keyword>
<sequence>MIAVFALAACEGVQEFEEEVDEEIAEGIEHVGEGIERLLPDELFASEELKRAIREEEGELDFVYRDVTGRPTVGAGHLVRPEDGLAVGQRITREQLEKFLEDDVRLAEDNARLLARDTPLAQHEFDALVDLVYNVGPGNVSEEKSPALNDALRRRDYRKIAENLVYTKDALGRPAGGLVRRSERRRRMFEKGDYGQLR</sequence>
<dbReference type="Pfam" id="PF00959">
    <property type="entry name" value="Phage_lysozyme"/>
    <property type="match status" value="1"/>
</dbReference>
<dbReference type="InterPro" id="IPR002196">
    <property type="entry name" value="Glyco_hydro_24"/>
</dbReference>
<evidence type="ECO:0000256" key="1">
    <source>
        <dbReference type="RuleBase" id="RU003788"/>
    </source>
</evidence>
<dbReference type="CDD" id="cd00737">
    <property type="entry name" value="lyz_endolysin_autolysin"/>
    <property type="match status" value="1"/>
</dbReference>
<keyword evidence="3" id="KW-1185">Reference proteome</keyword>
<protein>
    <recommendedName>
        <fullName evidence="1">Lysozyme</fullName>
        <ecNumber evidence="1">3.2.1.17</ecNumber>
    </recommendedName>
</protein>
<dbReference type="EC" id="3.2.1.17" evidence="1"/>
<evidence type="ECO:0000313" key="3">
    <source>
        <dbReference type="Proteomes" id="UP000698028"/>
    </source>
</evidence>
<comment type="caution">
    <text evidence="2">The sequence shown here is derived from an EMBL/GenBank/DDBJ whole genome shotgun (WGS) entry which is preliminary data.</text>
</comment>
<dbReference type="InterPro" id="IPR051018">
    <property type="entry name" value="Bacteriophage_GH24"/>
</dbReference>
<organism evidence="2 3">
    <name type="scientific">Sphingomicrobium clamense</name>
    <dbReference type="NCBI Taxonomy" id="2851013"/>
    <lineage>
        <taxon>Bacteria</taxon>
        <taxon>Pseudomonadati</taxon>
        <taxon>Pseudomonadota</taxon>
        <taxon>Alphaproteobacteria</taxon>
        <taxon>Sphingomonadales</taxon>
        <taxon>Sphingomonadaceae</taxon>
        <taxon>Sphingomicrobium</taxon>
    </lineage>
</organism>
<comment type="similarity">
    <text evidence="1">Belongs to the glycosyl hydrolase 24 family.</text>
</comment>
<keyword evidence="1" id="KW-0326">Glycosidase</keyword>
<keyword evidence="1" id="KW-0378">Hydrolase</keyword>
<dbReference type="PANTHER" id="PTHR38107">
    <property type="match status" value="1"/>
</dbReference>
<dbReference type="RefSeq" id="WP_218632460.1">
    <property type="nucleotide sequence ID" value="NZ_JAHVAH010000001.1"/>
</dbReference>
<gene>
    <name evidence="2" type="ORF">KTQ36_04045</name>
</gene>